<sequence length="133" mass="16687">MKAKNEIERWLKDEKFMAFANKRAKEEFFNSENNYIDPQYEEMAEGFEDNDEYVVPMVDYLSYRLHRAKIYRNRRRRERDIWWVWIQLKYEGIYVEACIKYYAKLVEEVEKDIYTILHREYVRMKRNQTSNKQ</sequence>
<dbReference type="RefSeq" id="WP_005816123.1">
    <property type="nucleotide sequence ID" value="NZ_BAABYZ010000001.1"/>
</dbReference>
<protein>
    <submittedName>
        <fullName evidence="1">Uncharacterized protein</fullName>
    </submittedName>
</protein>
<name>A0A088F5N5_BACFG</name>
<dbReference type="PATRIC" id="fig|817.96.peg.1231"/>
<reference evidence="1" key="1">
    <citation type="journal article" date="2014" name="Mob. Genet. Elements">
        <title>The Ellis Island Effect: A novel mobile element in a multi-drug resistant Bacteroides fragilis clinical isolate includes a mosaic of resistance genes from Gram-positive bacteria.</title>
        <authorList>
            <person name="Husain F."/>
            <person name="Veeranagouda Y."/>
            <person name="Boente R."/>
            <person name="Tang K."/>
            <person name="Mulato G."/>
            <person name="Wexler H.M."/>
        </authorList>
    </citation>
    <scope>NUCLEOTIDE SEQUENCE</scope>
    <source>
        <strain evidence="1">HMW 615</strain>
    </source>
</reference>
<gene>
    <name evidence="1" type="primary">HMPREF1204_02953</name>
</gene>
<evidence type="ECO:0000313" key="1">
    <source>
        <dbReference type="EMBL" id="AIM40086.1"/>
    </source>
</evidence>
<dbReference type="GeneID" id="93485209"/>
<dbReference type="EMBL" id="KJ816753">
    <property type="protein sequence ID" value="AIM40086.1"/>
    <property type="molecule type" value="Genomic_DNA"/>
</dbReference>
<accession>A0A088F5N5</accession>
<proteinExistence type="predicted"/>
<dbReference type="AlphaFoldDB" id="A0A088F5N5"/>
<organism evidence="1">
    <name type="scientific">Bacteroides fragilis</name>
    <dbReference type="NCBI Taxonomy" id="817"/>
    <lineage>
        <taxon>Bacteria</taxon>
        <taxon>Pseudomonadati</taxon>
        <taxon>Bacteroidota</taxon>
        <taxon>Bacteroidia</taxon>
        <taxon>Bacteroidales</taxon>
        <taxon>Bacteroidaceae</taxon>
        <taxon>Bacteroides</taxon>
    </lineage>
</organism>